<evidence type="ECO:0000259" key="5">
    <source>
        <dbReference type="SMART" id="SM00226"/>
    </source>
</evidence>
<evidence type="ECO:0000256" key="1">
    <source>
        <dbReference type="ARBA" id="ARBA00011063"/>
    </source>
</evidence>
<protein>
    <submittedName>
        <fullName evidence="6">Protein-tyrosine phosphatase</fullName>
    </submittedName>
</protein>
<dbReference type="PANTHER" id="PTHR11717:SF31">
    <property type="entry name" value="LOW MOLECULAR WEIGHT PROTEIN-TYROSINE-PHOSPHATASE ETP-RELATED"/>
    <property type="match status" value="1"/>
</dbReference>
<feature type="active site" evidence="4">
    <location>
        <position position="16"/>
    </location>
</feature>
<organism evidence="6 7">
    <name type="scientific">Desulfotruncus arcticus DSM 17038</name>
    <dbReference type="NCBI Taxonomy" id="1121424"/>
    <lineage>
        <taxon>Bacteria</taxon>
        <taxon>Bacillati</taxon>
        <taxon>Bacillota</taxon>
        <taxon>Clostridia</taxon>
        <taxon>Eubacteriales</taxon>
        <taxon>Desulfallaceae</taxon>
        <taxon>Desulfotruncus</taxon>
    </lineage>
</organism>
<feature type="active site" description="Proton donor" evidence="4">
    <location>
        <position position="124"/>
    </location>
</feature>
<sequence>MKKKKILFICTGNTCRSAMAEALARRALAELYPGRQDIEFKSAGIAALPGDGASHRAIVVLEERGIDLTGHRASLVSSGDIEEADLILTMTAAHRDMLLRLAPDAAGKIFTLAEYAGAGGDIPDPFGLGEEIYRIAAGELNALIRDALRKFLGQA</sequence>
<evidence type="ECO:0000313" key="6">
    <source>
        <dbReference type="EMBL" id="SFG87110.1"/>
    </source>
</evidence>
<dbReference type="RefSeq" id="WP_092472145.1">
    <property type="nucleotide sequence ID" value="NZ_FOOX01000011.1"/>
</dbReference>
<dbReference type="SMART" id="SM00226">
    <property type="entry name" value="LMWPc"/>
    <property type="match status" value="1"/>
</dbReference>
<dbReference type="InterPro" id="IPR017867">
    <property type="entry name" value="Tyr_phospatase_low_mol_wt"/>
</dbReference>
<keyword evidence="2" id="KW-0378">Hydrolase</keyword>
<dbReference type="Gene3D" id="3.40.50.2300">
    <property type="match status" value="1"/>
</dbReference>
<feature type="domain" description="Phosphotyrosine protein phosphatase I" evidence="5">
    <location>
        <begin position="4"/>
        <end position="154"/>
    </location>
</feature>
<dbReference type="Proteomes" id="UP000199337">
    <property type="component" value="Unassembled WGS sequence"/>
</dbReference>
<evidence type="ECO:0000313" key="7">
    <source>
        <dbReference type="Proteomes" id="UP000199337"/>
    </source>
</evidence>
<dbReference type="SUPFAM" id="SSF52788">
    <property type="entry name" value="Phosphotyrosine protein phosphatases I"/>
    <property type="match status" value="1"/>
</dbReference>
<dbReference type="PANTHER" id="PTHR11717">
    <property type="entry name" value="LOW MOLECULAR WEIGHT PROTEIN TYROSINE PHOSPHATASE"/>
    <property type="match status" value="1"/>
</dbReference>
<dbReference type="STRING" id="341036.SAMN05660649_02949"/>
<dbReference type="InterPro" id="IPR023485">
    <property type="entry name" value="Ptyr_pPase"/>
</dbReference>
<dbReference type="InterPro" id="IPR036196">
    <property type="entry name" value="Ptyr_pPase_sf"/>
</dbReference>
<keyword evidence="7" id="KW-1185">Reference proteome</keyword>
<dbReference type="InterPro" id="IPR050438">
    <property type="entry name" value="LMW_PTPase"/>
</dbReference>
<dbReference type="CDD" id="cd16344">
    <property type="entry name" value="LMWPAP"/>
    <property type="match status" value="1"/>
</dbReference>
<comment type="similarity">
    <text evidence="1">Belongs to the low molecular weight phosphotyrosine protein phosphatase family.</text>
</comment>
<dbReference type="GO" id="GO:0004725">
    <property type="term" value="F:protein tyrosine phosphatase activity"/>
    <property type="evidence" value="ECO:0007669"/>
    <property type="project" value="InterPro"/>
</dbReference>
<dbReference type="Pfam" id="PF01451">
    <property type="entry name" value="LMWPc"/>
    <property type="match status" value="1"/>
</dbReference>
<evidence type="ECO:0000256" key="4">
    <source>
        <dbReference type="PIRSR" id="PIRSR617867-1"/>
    </source>
</evidence>
<dbReference type="AlphaFoldDB" id="A0A1I2VD80"/>
<evidence type="ECO:0000256" key="3">
    <source>
        <dbReference type="ARBA" id="ARBA00022912"/>
    </source>
</evidence>
<dbReference type="EMBL" id="FOOX01000011">
    <property type="protein sequence ID" value="SFG87110.1"/>
    <property type="molecule type" value="Genomic_DNA"/>
</dbReference>
<name>A0A1I2VD80_9FIRM</name>
<keyword evidence="3" id="KW-0904">Protein phosphatase</keyword>
<reference evidence="7" key="1">
    <citation type="submission" date="2016-10" db="EMBL/GenBank/DDBJ databases">
        <authorList>
            <person name="Varghese N."/>
            <person name="Submissions S."/>
        </authorList>
    </citation>
    <scope>NUCLEOTIDE SEQUENCE [LARGE SCALE GENOMIC DNA]</scope>
    <source>
        <strain evidence="7">DSM 17038</strain>
    </source>
</reference>
<accession>A0A1I2VD80</accession>
<dbReference type="PRINTS" id="PR00719">
    <property type="entry name" value="LMWPTPASE"/>
</dbReference>
<dbReference type="OrthoDB" id="9784339at2"/>
<gene>
    <name evidence="6" type="ORF">SAMN05660649_02949</name>
</gene>
<feature type="active site" description="Nucleophile" evidence="4">
    <location>
        <position position="10"/>
    </location>
</feature>
<proteinExistence type="inferred from homology"/>
<evidence type="ECO:0000256" key="2">
    <source>
        <dbReference type="ARBA" id="ARBA00022801"/>
    </source>
</evidence>